<proteinExistence type="predicted"/>
<gene>
    <name evidence="4" type="ORF">HPB51_024844</name>
</gene>
<accession>A0A9J6F9G2</accession>
<dbReference type="EMBL" id="JABSTU010000001">
    <property type="protein sequence ID" value="KAH8042612.1"/>
    <property type="molecule type" value="Genomic_DNA"/>
</dbReference>
<dbReference type="VEuPathDB" id="VectorBase:LOC119162391"/>
<keyword evidence="2" id="KW-0677">Repeat</keyword>
<comment type="caution">
    <text evidence="4">The sequence shown here is derived from an EMBL/GenBank/DDBJ whole genome shotgun (WGS) entry which is preliminary data.</text>
</comment>
<dbReference type="Proteomes" id="UP000821866">
    <property type="component" value="Chromosome 1"/>
</dbReference>
<keyword evidence="3" id="KW-0175">Coiled coil</keyword>
<dbReference type="PROSITE" id="PS50912">
    <property type="entry name" value="EAR"/>
    <property type="match status" value="2"/>
</dbReference>
<reference evidence="4" key="1">
    <citation type="journal article" date="2020" name="Cell">
        <title>Large-Scale Comparative Analyses of Tick Genomes Elucidate Their Genetic Diversity and Vector Capacities.</title>
        <authorList>
            <consortium name="Tick Genome and Microbiome Consortium (TIGMIC)"/>
            <person name="Jia N."/>
            <person name="Wang J."/>
            <person name="Shi W."/>
            <person name="Du L."/>
            <person name="Sun Y."/>
            <person name="Zhan W."/>
            <person name="Jiang J.F."/>
            <person name="Wang Q."/>
            <person name="Zhang B."/>
            <person name="Ji P."/>
            <person name="Bell-Sakyi L."/>
            <person name="Cui X.M."/>
            <person name="Yuan T.T."/>
            <person name="Jiang B.G."/>
            <person name="Yang W.F."/>
            <person name="Lam T.T."/>
            <person name="Chang Q.C."/>
            <person name="Ding S.J."/>
            <person name="Wang X.J."/>
            <person name="Zhu J.G."/>
            <person name="Ruan X.D."/>
            <person name="Zhao L."/>
            <person name="Wei J.T."/>
            <person name="Ye R.Z."/>
            <person name="Que T.C."/>
            <person name="Du C.H."/>
            <person name="Zhou Y.H."/>
            <person name="Cheng J.X."/>
            <person name="Dai P.F."/>
            <person name="Guo W.B."/>
            <person name="Han X.H."/>
            <person name="Huang E.J."/>
            <person name="Li L.F."/>
            <person name="Wei W."/>
            <person name="Gao Y.C."/>
            <person name="Liu J.Z."/>
            <person name="Shao H.Z."/>
            <person name="Wang X."/>
            <person name="Wang C.C."/>
            <person name="Yang T.C."/>
            <person name="Huo Q.B."/>
            <person name="Li W."/>
            <person name="Chen H.Y."/>
            <person name="Chen S.E."/>
            <person name="Zhou L.G."/>
            <person name="Ni X.B."/>
            <person name="Tian J.H."/>
            <person name="Sheng Y."/>
            <person name="Liu T."/>
            <person name="Pan Y.S."/>
            <person name="Xia L.Y."/>
            <person name="Li J."/>
            <person name="Zhao F."/>
            <person name="Cao W.C."/>
        </authorList>
    </citation>
    <scope>NUCLEOTIDE SEQUENCE</scope>
    <source>
        <strain evidence="4">Rmic-2018</strain>
    </source>
</reference>
<organism evidence="4 5">
    <name type="scientific">Rhipicephalus microplus</name>
    <name type="common">Cattle tick</name>
    <name type="synonym">Boophilus microplus</name>
    <dbReference type="NCBI Taxonomy" id="6941"/>
    <lineage>
        <taxon>Eukaryota</taxon>
        <taxon>Metazoa</taxon>
        <taxon>Ecdysozoa</taxon>
        <taxon>Arthropoda</taxon>
        <taxon>Chelicerata</taxon>
        <taxon>Arachnida</taxon>
        <taxon>Acari</taxon>
        <taxon>Parasitiformes</taxon>
        <taxon>Ixodida</taxon>
        <taxon>Ixodoidea</taxon>
        <taxon>Ixodidae</taxon>
        <taxon>Rhipicephalinae</taxon>
        <taxon>Rhipicephalus</taxon>
        <taxon>Boophilus</taxon>
    </lineage>
</organism>
<evidence type="ECO:0000256" key="3">
    <source>
        <dbReference type="SAM" id="Coils"/>
    </source>
</evidence>
<dbReference type="PANTHER" id="PTHR15261:SF4">
    <property type="entry name" value="THROMBOSPONDIN-TYPE LAMININ G DOMAIN AND EAR REPEAT-CONTAINING PROTEIN"/>
    <property type="match status" value="1"/>
</dbReference>
<evidence type="ECO:0000256" key="1">
    <source>
        <dbReference type="ARBA" id="ARBA00022729"/>
    </source>
</evidence>
<keyword evidence="5" id="KW-1185">Reference proteome</keyword>
<protein>
    <submittedName>
        <fullName evidence="4">Uncharacterized protein</fullName>
    </submittedName>
</protein>
<evidence type="ECO:0000313" key="4">
    <source>
        <dbReference type="EMBL" id="KAH8042612.1"/>
    </source>
</evidence>
<dbReference type="GO" id="GO:0007165">
    <property type="term" value="P:signal transduction"/>
    <property type="evidence" value="ECO:0007669"/>
    <property type="project" value="TreeGrafter"/>
</dbReference>
<dbReference type="InterPro" id="IPR009039">
    <property type="entry name" value="EAR"/>
</dbReference>
<dbReference type="PANTHER" id="PTHR15261">
    <property type="entry name" value="THROMBOSPONDIN-TYPE LAMININ G DOMAIN AND EAR REPEAT-CONTAINING"/>
    <property type="match status" value="1"/>
</dbReference>
<name>A0A9J6F9G2_RHIMP</name>
<reference evidence="4" key="2">
    <citation type="submission" date="2021-09" db="EMBL/GenBank/DDBJ databases">
        <authorList>
            <person name="Jia N."/>
            <person name="Wang J."/>
            <person name="Shi W."/>
            <person name="Du L."/>
            <person name="Sun Y."/>
            <person name="Zhan W."/>
            <person name="Jiang J."/>
            <person name="Wang Q."/>
            <person name="Zhang B."/>
            <person name="Ji P."/>
            <person name="Sakyi L.B."/>
            <person name="Cui X."/>
            <person name="Yuan T."/>
            <person name="Jiang B."/>
            <person name="Yang W."/>
            <person name="Lam T.T.-Y."/>
            <person name="Chang Q."/>
            <person name="Ding S."/>
            <person name="Wang X."/>
            <person name="Zhu J."/>
            <person name="Ruan X."/>
            <person name="Zhao L."/>
            <person name="Wei J."/>
            <person name="Que T."/>
            <person name="Du C."/>
            <person name="Cheng J."/>
            <person name="Dai P."/>
            <person name="Han X."/>
            <person name="Huang E."/>
            <person name="Gao Y."/>
            <person name="Liu J."/>
            <person name="Shao H."/>
            <person name="Ye R."/>
            <person name="Li L."/>
            <person name="Wei W."/>
            <person name="Wang X."/>
            <person name="Wang C."/>
            <person name="Huo Q."/>
            <person name="Li W."/>
            <person name="Guo W."/>
            <person name="Chen H."/>
            <person name="Chen S."/>
            <person name="Zhou L."/>
            <person name="Zhou L."/>
            <person name="Ni X."/>
            <person name="Tian J."/>
            <person name="Zhou Y."/>
            <person name="Sheng Y."/>
            <person name="Liu T."/>
            <person name="Pan Y."/>
            <person name="Xia L."/>
            <person name="Li J."/>
            <person name="Zhao F."/>
            <person name="Cao W."/>
        </authorList>
    </citation>
    <scope>NUCLEOTIDE SEQUENCE</scope>
    <source>
        <strain evidence="4">Rmic-2018</strain>
        <tissue evidence="4">Larvae</tissue>
    </source>
</reference>
<evidence type="ECO:0000256" key="2">
    <source>
        <dbReference type="ARBA" id="ARBA00022737"/>
    </source>
</evidence>
<feature type="coiled-coil region" evidence="3">
    <location>
        <begin position="331"/>
        <end position="358"/>
    </location>
</feature>
<sequence>MDRSVTLCSIETFMKYRKSNGEFNLALANSGKDMFTSIYNWRATYFDKYAQVESRVVCDLEPFSIHNLDFLAVVNKRFSRDTAKVSTVIYKYDLSRNAWKTLQQIPTYAATDAEFFTLGPDSSTKEFFLAIANQYEQHDDHRNYAVNSVVYKYVDGKFVPFQCLHTTGATKIAAYEGAGGEFLLAVGSLYEPVHLYQYNGWHFVLAEVQYTQSTMGPGVHDLTFHLLQPSRDLLLAVSNPSTEGPGAYKVDFYHDNQIQRWYDDSLRWCHESSRLATEESAQRLVSQLDQVYYVDKHETIRIPGEVVFQDLHVQEAIRAQQAKLASGESYSMKDLEELEKLQTELNTMKDNLRGMLTELNDALKLTGDQVLIGDYHFNDIALDCPTQGCKLGQLEALYVNKEDVSNLPSRLFFTNAPQFPNAAMSFESLSVQNLQVDGMVNGLNVSTFVTVSGNHVLSGNIRFSRPIHALSDVVTNSLSGVFFSPHHLLLTEGDQVQSAELTMTDATADVLHVAASCNGISLDKFYRNALTLDGNHVITGRKIVRDLAVEGLLQISDSRLFNNVNLRDLWRSVMWIHGHQAVAATHEYTNVQFSDISVRGAVNGLQIPGPDVVLVNQNVTITAEKVFLADCLARELHVNIALNGIRHIPDPSSDWKGQLDMLVKTPTQRVTGRKTFTTLHLDGHSTVGRFVDGVDLSQLAEFLRRRRTTVMNGKVRSRHAGISELQESALYKQRAGTSPTAYMGNSFSNFSLLHTVQVRNLSSPDINGLHMPSSFILLRGPKVMHGEKVFAKLRLAGEVLVKGLLNGVNLGVWKDSLLTRGNQVVRAPKVFMRNLHVKNLVVEESINGAAISDLCHLNENCLITAPKDFETLTIDGGLTVNDFIVRNRINGIRAAELLQDSMLYTAHQVVSGRKIFTNNLTVPRHANVRTSNFSGVSLGELYLDAVTLKGNQVIAGEKVFTTTVTAPRFEFESLLDGVTQEDINNWMLQGVDQVIGGDMVFENSLETLAPLTIRGAINEVNIQDLFSKIAFKNESTTFSGPVRFEFLGSMADVHVTGTVQGIDVSEEVVDASKNVTVSGRKFMKKGFNVDGNMWVSGLVDSVKVEELCKKALTTFGNQFVAPTTVLGDVTFHRGVKVDGLIDGVDLRELHSSCAKTNVPSTLRGSKRFRTVVIEGPLTLRGTLNGFNFDYLKDHYMSVSRDQIVETKLKMPTAHIHGSLHCASVDASLVNGFNLPLFVSSALRTHGEQTITVPCKFHNATVNGDLHINGKVNGVQLPQEVFTKVRTNVVSGTLAVTGNATIAGALTMPESARLQGVDVSAWARIAVFNDGREYKITGVKALRNVHTGNANVQGTVDGINVSSSELLITSTEQVVTGRKTVLGNAAIHDLRVTGYLNGVNIHEFVHQAMLKSRNNTVTAPKRFVSGLSIATLHTTGHIGNVSLRDLKQSIRSVGEVEALAQRLGLQKNQIDKLNVAFQEQAVLLAYYEQIFAFTVGPSYSALYAPLRDYSDIFLISSPAFRNRPCGILKTFKLQAPYTKAFPMQQAIAQGASLHFISTQAADYIVVVNENAAAACSKQVPIQGVQVYRTLLISNWSANATKSLSLYQVIRMNALKSVSPFNYEALGCLAVSADGHLKIFCVHDASKGFLMHQNLPMHYSHEATHVCPKDGSVLIAISAKQSGHFDRVFAYRWSRHGLQKMASIAAVSVGSVAVLGNSDACLVVVGQRRVAGVDTPTSVYSYMPGHNQELLEVQRLFAGDVQSISWLPSPDGRTSLMFIRSSGAGKNLKVYAFKGASGFLEQHSLHVDAASPWNLCVVLPQLLET</sequence>
<evidence type="ECO:0000313" key="5">
    <source>
        <dbReference type="Proteomes" id="UP000821866"/>
    </source>
</evidence>
<keyword evidence="1" id="KW-0732">Signal</keyword>